<dbReference type="RefSeq" id="WP_310317447.1">
    <property type="nucleotide sequence ID" value="NZ_JAVDWU010000006.1"/>
</dbReference>
<evidence type="ECO:0000313" key="1">
    <source>
        <dbReference type="EMBL" id="MDR7150962.1"/>
    </source>
</evidence>
<name>A0ABU1WPX7_9BURK</name>
<accession>A0ABU1WPX7</accession>
<evidence type="ECO:0000313" key="2">
    <source>
        <dbReference type="Proteomes" id="UP001265700"/>
    </source>
</evidence>
<protein>
    <submittedName>
        <fullName evidence="1">Uncharacterized protein (DUF1697 family)</fullName>
    </submittedName>
</protein>
<keyword evidence="2" id="KW-1185">Reference proteome</keyword>
<dbReference type="Pfam" id="PF08002">
    <property type="entry name" value="DUF1697"/>
    <property type="match status" value="1"/>
</dbReference>
<sequence>MSGISLKRSNVAAYFSRQVRRVVVLRFCSPRIPNDNLPKANPNAVPLPRHVAFLRGVSPMNASMPELKRAFELAGFSEVRTLLSSGNVVFSDRARSAQVLRQRAERAMQTHLDRTFITFVRSSEYLQTMLEADPFGEFDLPPGAKCVVAFLRQPCARQLSLPITLDDARILKVVGSEVFVTYVPGPNGPVFMRLLERTFGTDITTRTIDTVRKCAWA</sequence>
<proteinExistence type="predicted"/>
<organism evidence="1 2">
    <name type="scientific">Hydrogenophaga palleronii</name>
    <dbReference type="NCBI Taxonomy" id="65655"/>
    <lineage>
        <taxon>Bacteria</taxon>
        <taxon>Pseudomonadati</taxon>
        <taxon>Pseudomonadota</taxon>
        <taxon>Betaproteobacteria</taxon>
        <taxon>Burkholderiales</taxon>
        <taxon>Comamonadaceae</taxon>
        <taxon>Hydrogenophaga</taxon>
    </lineage>
</organism>
<dbReference type="Proteomes" id="UP001265700">
    <property type="component" value="Unassembled WGS sequence"/>
</dbReference>
<dbReference type="InterPro" id="IPR012545">
    <property type="entry name" value="DUF1697"/>
</dbReference>
<dbReference type="PANTHER" id="PTHR36439:SF1">
    <property type="entry name" value="DUF1697 DOMAIN-CONTAINING PROTEIN"/>
    <property type="match status" value="1"/>
</dbReference>
<dbReference type="Gene3D" id="3.30.70.1280">
    <property type="entry name" value="SP0830-like domains"/>
    <property type="match status" value="1"/>
</dbReference>
<dbReference type="SUPFAM" id="SSF160379">
    <property type="entry name" value="SP0830-like"/>
    <property type="match status" value="1"/>
</dbReference>
<gene>
    <name evidence="1" type="ORF">J2W49_002935</name>
</gene>
<reference evidence="1 2" key="1">
    <citation type="submission" date="2023-07" db="EMBL/GenBank/DDBJ databases">
        <title>Sorghum-associated microbial communities from plants grown in Nebraska, USA.</title>
        <authorList>
            <person name="Schachtman D."/>
        </authorList>
    </citation>
    <scope>NUCLEOTIDE SEQUENCE [LARGE SCALE GENOMIC DNA]</scope>
    <source>
        <strain evidence="1 2">4249</strain>
    </source>
</reference>
<dbReference type="EMBL" id="JAVDWU010000006">
    <property type="protein sequence ID" value="MDR7150962.1"/>
    <property type="molecule type" value="Genomic_DNA"/>
</dbReference>
<dbReference type="PANTHER" id="PTHR36439">
    <property type="entry name" value="BLL4334 PROTEIN"/>
    <property type="match status" value="1"/>
</dbReference>
<comment type="caution">
    <text evidence="1">The sequence shown here is derived from an EMBL/GenBank/DDBJ whole genome shotgun (WGS) entry which is preliminary data.</text>
</comment>